<keyword evidence="3" id="KW-1185">Reference proteome</keyword>
<accession>A0A1V2L0I5</accession>
<comment type="caution">
    <text evidence="2">The sequence shown here is derived from an EMBL/GenBank/DDBJ whole genome shotgun (WGS) entry which is preliminary data.</text>
</comment>
<proteinExistence type="predicted"/>
<evidence type="ECO:0000256" key="1">
    <source>
        <dbReference type="SAM" id="MobiDB-lite"/>
    </source>
</evidence>
<reference evidence="3" key="1">
    <citation type="journal article" date="2017" name="Genome Announc.">
        <title>Genome sequences of Cyberlindnera fabianii 65, Pichia kudriavzevii 129, and Saccharomyces cerevisiae 131 isolated from fermented masau fruits in Zimbabwe.</title>
        <authorList>
            <person name="van Rijswijck I.M.H."/>
            <person name="Derks M.F.L."/>
            <person name="Abee T."/>
            <person name="de Ridder D."/>
            <person name="Smid E.J."/>
        </authorList>
    </citation>
    <scope>NUCLEOTIDE SEQUENCE [LARGE SCALE GENOMIC DNA]</scope>
    <source>
        <strain evidence="3">65</strain>
    </source>
</reference>
<evidence type="ECO:0000313" key="3">
    <source>
        <dbReference type="Proteomes" id="UP000189513"/>
    </source>
</evidence>
<sequence>MSHTSPSIPNPPLSPSPNTETPTSYKKPLRIRSQQSEKRRNALKEYYKLKEQQESLEASTSVAPGNTPLPDALGDDEDDLEKEITEDRPISEIDLSKAEFKDVLKQTNRLSTIINLINSNIKNIIYNNYYELIKLNDFLKDLNELSLDKVTKAEDEKKDVLDFLNMKKNDIDDNTPVTLDTQGLDKLRQLMHKIEVMDQNEYTKVATKNDTSVTSGISTLIQLRDDNLTLKESYKDQLKEKLTIWIDQLKKNDGQQGLIRQLEDVKRSLQS</sequence>
<name>A0A1V2L0I5_CYBFA</name>
<dbReference type="Proteomes" id="UP000189513">
    <property type="component" value="Unassembled WGS sequence"/>
</dbReference>
<feature type="compositionally biased region" description="Polar residues" evidence="1">
    <location>
        <begin position="55"/>
        <end position="64"/>
    </location>
</feature>
<dbReference type="OMA" id="KLTIWID"/>
<dbReference type="STRING" id="36022.A0A1V2L0I5"/>
<organism evidence="2 3">
    <name type="scientific">Cyberlindnera fabianii</name>
    <name type="common">Yeast</name>
    <name type="synonym">Hansenula fabianii</name>
    <dbReference type="NCBI Taxonomy" id="36022"/>
    <lineage>
        <taxon>Eukaryota</taxon>
        <taxon>Fungi</taxon>
        <taxon>Dikarya</taxon>
        <taxon>Ascomycota</taxon>
        <taxon>Saccharomycotina</taxon>
        <taxon>Saccharomycetes</taxon>
        <taxon>Phaffomycetales</taxon>
        <taxon>Phaffomycetaceae</taxon>
        <taxon>Cyberlindnera</taxon>
    </lineage>
</organism>
<protein>
    <submittedName>
        <fullName evidence="2">Vacuolar protein sorting-associated protein 51</fullName>
    </submittedName>
</protein>
<dbReference type="EMBL" id="MPUK01000011">
    <property type="protein sequence ID" value="ONH65407.1"/>
    <property type="molecule type" value="Genomic_DNA"/>
</dbReference>
<dbReference type="VEuPathDB" id="FungiDB:BON22_4695"/>
<dbReference type="AlphaFoldDB" id="A0A1V2L0I5"/>
<feature type="compositionally biased region" description="Basic and acidic residues" evidence="1">
    <location>
        <begin position="35"/>
        <end position="53"/>
    </location>
</feature>
<evidence type="ECO:0000313" key="2">
    <source>
        <dbReference type="EMBL" id="ONH65407.1"/>
    </source>
</evidence>
<feature type="region of interest" description="Disordered" evidence="1">
    <location>
        <begin position="1"/>
        <end position="80"/>
    </location>
</feature>
<dbReference type="Pfam" id="PF08700">
    <property type="entry name" value="VPS51_Exo84_N"/>
    <property type="match status" value="1"/>
</dbReference>
<gene>
    <name evidence="2" type="ORF">BON22_4695</name>
</gene>